<dbReference type="Gene3D" id="3.40.50.300">
    <property type="entry name" value="P-loop containing nucleotide triphosphate hydrolases"/>
    <property type="match status" value="2"/>
</dbReference>
<feature type="domain" description="Helicase C-terminal" evidence="11">
    <location>
        <begin position="812"/>
        <end position="966"/>
    </location>
</feature>
<dbReference type="Pfam" id="PF17757">
    <property type="entry name" value="UvrB_inter"/>
    <property type="match status" value="1"/>
</dbReference>
<comment type="similarity">
    <text evidence="9">In the N-terminal section; belongs to the UvrB family.</text>
</comment>
<dbReference type="SMART" id="SM00490">
    <property type="entry name" value="HELICc"/>
    <property type="match status" value="1"/>
</dbReference>
<keyword evidence="7 9" id="KW-0238">DNA-binding</keyword>
<keyword evidence="5" id="KW-0347">Helicase</keyword>
<evidence type="ECO:0000313" key="12">
    <source>
        <dbReference type="EMBL" id="GAA5069479.1"/>
    </source>
</evidence>
<keyword evidence="3 9" id="KW-0227">DNA damage</keyword>
<keyword evidence="8 9" id="KW-0234">DNA repair</keyword>
<dbReference type="InterPro" id="IPR014001">
    <property type="entry name" value="Helicase_ATP-bd"/>
</dbReference>
<dbReference type="PROSITE" id="PS51194">
    <property type="entry name" value="HELICASE_CTER"/>
    <property type="match status" value="1"/>
</dbReference>
<dbReference type="SUPFAM" id="SSF141259">
    <property type="entry name" value="CarD-like"/>
    <property type="match status" value="1"/>
</dbReference>
<evidence type="ECO:0000256" key="2">
    <source>
        <dbReference type="ARBA" id="ARBA00022741"/>
    </source>
</evidence>
<dbReference type="Pfam" id="PF03461">
    <property type="entry name" value="TRCF"/>
    <property type="match status" value="1"/>
</dbReference>
<dbReference type="PROSITE" id="PS51192">
    <property type="entry name" value="HELICASE_ATP_BIND_1"/>
    <property type="match status" value="1"/>
</dbReference>
<dbReference type="SUPFAM" id="SSF143517">
    <property type="entry name" value="TRCF domain-like"/>
    <property type="match status" value="1"/>
</dbReference>
<dbReference type="SMART" id="SM00487">
    <property type="entry name" value="DEXDc"/>
    <property type="match status" value="1"/>
</dbReference>
<dbReference type="Pfam" id="PF02559">
    <property type="entry name" value="CarD_TRCF_RID"/>
    <property type="match status" value="1"/>
</dbReference>
<dbReference type="HAMAP" id="MF_00969">
    <property type="entry name" value="TRCF"/>
    <property type="match status" value="1"/>
</dbReference>
<dbReference type="Proteomes" id="UP001499910">
    <property type="component" value="Unassembled WGS sequence"/>
</dbReference>
<evidence type="ECO:0000256" key="6">
    <source>
        <dbReference type="ARBA" id="ARBA00022840"/>
    </source>
</evidence>
<dbReference type="InterPro" id="IPR036101">
    <property type="entry name" value="CarD-like/TRCF_RID_sf"/>
</dbReference>
<dbReference type="InterPro" id="IPR047112">
    <property type="entry name" value="RecG/Mfd"/>
</dbReference>
<comment type="similarity">
    <text evidence="9">In the C-terminal section; belongs to the helicase family. RecG subfamily.</text>
</comment>
<dbReference type="InterPro" id="IPR003711">
    <property type="entry name" value="CarD-like/TRCF_RID"/>
</dbReference>
<dbReference type="SMART" id="SM01058">
    <property type="entry name" value="CarD_TRCF"/>
    <property type="match status" value="1"/>
</dbReference>
<evidence type="ECO:0000256" key="8">
    <source>
        <dbReference type="ARBA" id="ARBA00023204"/>
    </source>
</evidence>
<evidence type="ECO:0000313" key="13">
    <source>
        <dbReference type="Proteomes" id="UP001499910"/>
    </source>
</evidence>
<evidence type="ECO:0000259" key="10">
    <source>
        <dbReference type="PROSITE" id="PS51192"/>
    </source>
</evidence>
<dbReference type="EC" id="3.6.4.-" evidence="9"/>
<dbReference type="SUPFAM" id="SSF52540">
    <property type="entry name" value="P-loop containing nucleoside triphosphate hydrolases"/>
    <property type="match status" value="4"/>
</dbReference>
<dbReference type="InterPro" id="IPR001650">
    <property type="entry name" value="Helicase_C-like"/>
</dbReference>
<dbReference type="SMART" id="SM00982">
    <property type="entry name" value="TRCF"/>
    <property type="match status" value="1"/>
</dbReference>
<dbReference type="RefSeq" id="WP_259546189.1">
    <property type="nucleotide sequence ID" value="NZ_BAABHW010000001.1"/>
</dbReference>
<dbReference type="CDD" id="cd17991">
    <property type="entry name" value="DEXHc_TRCF"/>
    <property type="match status" value="1"/>
</dbReference>
<dbReference type="Gene3D" id="2.40.10.170">
    <property type="match status" value="1"/>
</dbReference>
<protein>
    <recommendedName>
        <fullName evidence="9">Transcription-repair-coupling factor</fullName>
        <shortName evidence="9">TRCF</shortName>
        <ecNumber evidence="9">3.6.4.-</ecNumber>
    </recommendedName>
</protein>
<dbReference type="EMBL" id="BAABHW010000001">
    <property type="protein sequence ID" value="GAA5069479.1"/>
    <property type="molecule type" value="Genomic_DNA"/>
</dbReference>
<dbReference type="NCBIfam" id="TIGR00580">
    <property type="entry name" value="mfd"/>
    <property type="match status" value="1"/>
</dbReference>
<keyword evidence="1 9" id="KW-0963">Cytoplasm</keyword>
<comment type="caution">
    <text evidence="12">The sequence shown here is derived from an EMBL/GenBank/DDBJ whole genome shotgun (WGS) entry which is preliminary data.</text>
</comment>
<dbReference type="PANTHER" id="PTHR47964">
    <property type="entry name" value="ATP-DEPENDENT DNA HELICASE HOMOLOG RECG, CHLOROPLASTIC"/>
    <property type="match status" value="1"/>
</dbReference>
<dbReference type="Pfam" id="PF00270">
    <property type="entry name" value="DEAD"/>
    <property type="match status" value="1"/>
</dbReference>
<dbReference type="Pfam" id="PF00271">
    <property type="entry name" value="Helicase_C"/>
    <property type="match status" value="1"/>
</dbReference>
<evidence type="ECO:0000256" key="9">
    <source>
        <dbReference type="HAMAP-Rule" id="MF_00969"/>
    </source>
</evidence>
<evidence type="ECO:0000256" key="3">
    <source>
        <dbReference type="ARBA" id="ARBA00022763"/>
    </source>
</evidence>
<gene>
    <name evidence="9 12" type="primary">mfd</name>
    <name evidence="12" type="ORF">GCM10023209_11270</name>
</gene>
<dbReference type="InterPro" id="IPR041471">
    <property type="entry name" value="UvrB_inter"/>
</dbReference>
<dbReference type="InterPro" id="IPR027417">
    <property type="entry name" value="P-loop_NTPase"/>
</dbReference>
<organism evidence="12 13">
    <name type="scientific">[Roseibacterium] beibuensis</name>
    <dbReference type="NCBI Taxonomy" id="1193142"/>
    <lineage>
        <taxon>Bacteria</taxon>
        <taxon>Pseudomonadati</taxon>
        <taxon>Pseudomonadota</taxon>
        <taxon>Alphaproteobacteria</taxon>
        <taxon>Rhodobacterales</taxon>
        <taxon>Roseobacteraceae</taxon>
        <taxon>Roseicyclus</taxon>
    </lineage>
</organism>
<dbReference type="InterPro" id="IPR005118">
    <property type="entry name" value="TRCF_C"/>
</dbReference>
<dbReference type="PANTHER" id="PTHR47964:SF1">
    <property type="entry name" value="ATP-DEPENDENT DNA HELICASE HOMOLOG RECG, CHLOROPLASTIC"/>
    <property type="match status" value="1"/>
</dbReference>
<evidence type="ECO:0000256" key="4">
    <source>
        <dbReference type="ARBA" id="ARBA00022801"/>
    </source>
</evidence>
<keyword evidence="4 9" id="KW-0378">Hydrolase</keyword>
<keyword evidence="13" id="KW-1185">Reference proteome</keyword>
<evidence type="ECO:0000259" key="11">
    <source>
        <dbReference type="PROSITE" id="PS51194"/>
    </source>
</evidence>
<evidence type="ECO:0000256" key="5">
    <source>
        <dbReference type="ARBA" id="ARBA00022806"/>
    </source>
</evidence>
<keyword evidence="6 9" id="KW-0067">ATP-binding</keyword>
<evidence type="ECO:0000256" key="7">
    <source>
        <dbReference type="ARBA" id="ARBA00023125"/>
    </source>
</evidence>
<accession>A0ABP9L590</accession>
<sequence>MSQPDHILAGGAPEGFDATLLLRELARRDGPVLHIARDDKRAEAMATALAFFDPTVPVLRFPGWDCLPYDRVSPNPDISAQRMATLAALAAGAIRGDFILLTTLNAAMQYIPPRDLLRNSAFAATVGGRIDEAALKDFFVRMGFVQAPTVTEPGDYAVRGGIIDVWPPGEDAPVRLDLFGDTLDGARRFDPVSQRTTEKLERIELAPVSEVILDEASITRFRQNYRIEFGAAGTDDPLYEAVSAGRKHQGVEHWLPFFHERLETLFDYLPDAAVTLDDQSTPQRLARWESIADQYDTRKTALTQKGRLDTVYKPVPPDQLYLSDDAWQAAIAGHRVVQLSPLSQAPGPGVIDAGGRAGRDFAPERQNENISLFGALADHVRAKREDGAVVIASWSEGARERLKGLLEDQDITDTVEITDARDIGGGKLEFSGQKNSSFSGPSTGGVHLAVWPLEQGFTGAGLTVISEQDVLGDRLIRPRRKTRKAENYLTEAQTLSPGDLVVHVDHGVGRYNGLETITAMGAPHECLALEYAGGDRLFLPVENIELLSRYGHEEGLLDKLGGGAWQAKKARLKERIRQIADKLIRIAAERELRSAPMLQPPGDMWEAFCARFPYEETDDQLSAIADVIEDLERGRPMDRLVVGDVGFGKTEVAMRAAFLAAAQGLQVAVIAPTTLLARQHAKTFRDRFRGFPINVRQLSRFVSQKEASETKKGMADGSVDIVIGTHALLAKNIRFKNLGLLVIDEEQRFGVTHKERLKEMRSDVHVLTLSATPIPRTLQMSLSGVRDLSLIGTPPVDRLAIRTYVSEFDAVTIREALLREHYRGGQSFYVVPRIEDLREIEEFLTDQVPEVSFVTAHGQMAAGELDDRMNAFYDGKYDVLLATTIVESGIDIPTANTMIIHRADMFGLAQLYQIRGRVGRAKTRAYAYLTTKPRAKLTQSAEKRLRVLGSLDSLGAGFTIASQDLDIRGAGNIVGEEQSGHVREVGFELYQSMLEEAISKIRSGEAEGLPGDDGQWSPQINLGVPVLIPEDYVPDLDVRLGLYRRLSQLETKVDLEGFAAELIDRFGKLPREVNTLLLVVRIKAMCKRAHIAKLDAGPKGATLQFHDNKFPNPQGLVDFIQNQKGLAKVKDNRIVVRRDWVKEADKIKGAFAIARDLAQYATPPKKS</sequence>
<dbReference type="Gene3D" id="3.40.50.11180">
    <property type="match status" value="1"/>
</dbReference>
<name>A0ABP9L590_9RHOB</name>
<dbReference type="InterPro" id="IPR011545">
    <property type="entry name" value="DEAD/DEAH_box_helicase_dom"/>
</dbReference>
<comment type="function">
    <text evidence="9">Couples transcription and DNA repair by recognizing RNA polymerase (RNAP) stalled at DNA lesions. Mediates ATP-dependent release of RNAP and its truncated transcript from the DNA, and recruitment of nucleotide excision repair machinery to the damaged site.</text>
</comment>
<feature type="domain" description="Helicase ATP-binding" evidence="10">
    <location>
        <begin position="630"/>
        <end position="791"/>
    </location>
</feature>
<evidence type="ECO:0000256" key="1">
    <source>
        <dbReference type="ARBA" id="ARBA00022490"/>
    </source>
</evidence>
<comment type="subcellular location">
    <subcellularLocation>
        <location evidence="9">Cytoplasm</location>
    </subcellularLocation>
</comment>
<dbReference type="Gene3D" id="3.90.1150.50">
    <property type="entry name" value="Transcription-repair-coupling factor, D7 domain"/>
    <property type="match status" value="1"/>
</dbReference>
<reference evidence="13" key="1">
    <citation type="journal article" date="2019" name="Int. J. Syst. Evol. Microbiol.">
        <title>The Global Catalogue of Microorganisms (GCM) 10K type strain sequencing project: providing services to taxonomists for standard genome sequencing and annotation.</title>
        <authorList>
            <consortium name="The Broad Institute Genomics Platform"/>
            <consortium name="The Broad Institute Genome Sequencing Center for Infectious Disease"/>
            <person name="Wu L."/>
            <person name="Ma J."/>
        </authorList>
    </citation>
    <scope>NUCLEOTIDE SEQUENCE [LARGE SCALE GENOMIC DNA]</scope>
    <source>
        <strain evidence="13">JCM 18015</strain>
    </source>
</reference>
<dbReference type="InterPro" id="IPR004576">
    <property type="entry name" value="Mfd"/>
</dbReference>
<proteinExistence type="inferred from homology"/>
<dbReference type="InterPro" id="IPR037235">
    <property type="entry name" value="TRCF-like_C_D7"/>
</dbReference>
<dbReference type="Gene3D" id="3.30.2060.10">
    <property type="entry name" value="Penicillin-binding protein 1b domain"/>
    <property type="match status" value="1"/>
</dbReference>
<keyword evidence="2 9" id="KW-0547">Nucleotide-binding</keyword>